<evidence type="ECO:0000256" key="3">
    <source>
        <dbReference type="ARBA" id="ARBA00023125"/>
    </source>
</evidence>
<evidence type="ECO:0000313" key="6">
    <source>
        <dbReference type="EMBL" id="AEI40877.1"/>
    </source>
</evidence>
<organism evidence="6 7">
    <name type="scientific">Paenibacillus mucilaginosus (strain KNP414)</name>
    <dbReference type="NCBI Taxonomy" id="1036673"/>
    <lineage>
        <taxon>Bacteria</taxon>
        <taxon>Bacillati</taxon>
        <taxon>Bacillota</taxon>
        <taxon>Bacilli</taxon>
        <taxon>Bacillales</taxon>
        <taxon>Paenibacillaceae</taxon>
        <taxon>Paenibacillus</taxon>
    </lineage>
</organism>
<keyword evidence="1" id="KW-0678">Repressor</keyword>
<dbReference type="EMBL" id="CP002869">
    <property type="protein sequence ID" value="AEI40877.1"/>
    <property type="molecule type" value="Genomic_DNA"/>
</dbReference>
<dbReference type="Pfam" id="PF13411">
    <property type="entry name" value="MerR_1"/>
    <property type="match status" value="1"/>
</dbReference>
<dbReference type="PANTHER" id="PTHR30204">
    <property type="entry name" value="REDOX-CYCLING DRUG-SENSING TRANSCRIPTIONAL ACTIVATOR SOXR"/>
    <property type="match status" value="1"/>
</dbReference>
<name>F8F7X3_PAEMK</name>
<dbReference type="InterPro" id="IPR047057">
    <property type="entry name" value="MerR_fam"/>
</dbReference>
<keyword evidence="3" id="KW-0238">DNA-binding</keyword>
<proteinExistence type="predicted"/>
<dbReference type="SMART" id="SM00422">
    <property type="entry name" value="HTH_MERR"/>
    <property type="match status" value="1"/>
</dbReference>
<evidence type="ECO:0000256" key="1">
    <source>
        <dbReference type="ARBA" id="ARBA00022491"/>
    </source>
</evidence>
<keyword evidence="2" id="KW-0805">Transcription regulation</keyword>
<dbReference type="GO" id="GO:0003677">
    <property type="term" value="F:DNA binding"/>
    <property type="evidence" value="ECO:0007669"/>
    <property type="project" value="UniProtKB-KW"/>
</dbReference>
<evidence type="ECO:0000256" key="4">
    <source>
        <dbReference type="ARBA" id="ARBA00023163"/>
    </source>
</evidence>
<reference evidence="6 7" key="2">
    <citation type="journal article" date="2013" name="Genome Announc.">
        <title>Genome Sequence of Growth-Improving Paenibacillus mucilaginosus Strain KNP414.</title>
        <authorList>
            <person name="Lu J.J."/>
            <person name="Wang J.F."/>
            <person name="Hu X.F."/>
        </authorList>
    </citation>
    <scope>NUCLEOTIDE SEQUENCE [LARGE SCALE GENOMIC DNA]</scope>
    <source>
        <strain evidence="6 7">KNP414</strain>
    </source>
</reference>
<sequence>MGLSIKEAAQQVGLMPHTLRFYEQEGLLPNVRRDDHGNRIFEPQDMGWLGLITCLRATGMPVSEIKRMVELTREGDGTIPQRKSMLALHRTAIQEKMNELQDALGKIDAKMEWYDSLERRALEQQ</sequence>
<dbReference type="PROSITE" id="PS50937">
    <property type="entry name" value="HTH_MERR_2"/>
    <property type="match status" value="1"/>
</dbReference>
<gene>
    <name evidence="6" type="ordered locus">KNP414_02316</name>
</gene>
<dbReference type="PANTHER" id="PTHR30204:SF69">
    <property type="entry name" value="MERR-FAMILY TRANSCRIPTIONAL REGULATOR"/>
    <property type="match status" value="1"/>
</dbReference>
<accession>F8F7X3</accession>
<dbReference type="AlphaFoldDB" id="F8F7X3"/>
<dbReference type="PATRIC" id="fig|1036673.3.peg.2085"/>
<reference evidence="7" key="1">
    <citation type="submission" date="2011-06" db="EMBL/GenBank/DDBJ databases">
        <title>Complete genome sequence of Paenibacillus mucilaginosus KNP414.</title>
        <authorList>
            <person name="Wang J."/>
            <person name="Hu S."/>
            <person name="Hu X."/>
            <person name="Zhang B."/>
            <person name="Dong D."/>
            <person name="Zhang S."/>
            <person name="Zhao K."/>
            <person name="Wu D."/>
        </authorList>
    </citation>
    <scope>NUCLEOTIDE SEQUENCE [LARGE SCALE GENOMIC DNA]</scope>
    <source>
        <strain evidence="7">KNP414</strain>
    </source>
</reference>
<evidence type="ECO:0000259" key="5">
    <source>
        <dbReference type="PROSITE" id="PS50937"/>
    </source>
</evidence>
<dbReference type="Proteomes" id="UP000006620">
    <property type="component" value="Chromosome"/>
</dbReference>
<dbReference type="GO" id="GO:0003700">
    <property type="term" value="F:DNA-binding transcription factor activity"/>
    <property type="evidence" value="ECO:0007669"/>
    <property type="project" value="InterPro"/>
</dbReference>
<dbReference type="Gene3D" id="1.10.1660.10">
    <property type="match status" value="1"/>
</dbReference>
<dbReference type="InterPro" id="IPR000551">
    <property type="entry name" value="MerR-type_HTH_dom"/>
</dbReference>
<dbReference type="CDD" id="cd01109">
    <property type="entry name" value="HTH_YyaN"/>
    <property type="match status" value="1"/>
</dbReference>
<dbReference type="KEGG" id="pms:KNP414_02316"/>
<dbReference type="HOGENOM" id="CLU_060077_8_0_9"/>
<feature type="domain" description="HTH merR-type" evidence="5">
    <location>
        <begin position="1"/>
        <end position="71"/>
    </location>
</feature>
<dbReference type="InterPro" id="IPR009061">
    <property type="entry name" value="DNA-bd_dom_put_sf"/>
</dbReference>
<evidence type="ECO:0000256" key="2">
    <source>
        <dbReference type="ARBA" id="ARBA00023015"/>
    </source>
</evidence>
<evidence type="ECO:0000313" key="7">
    <source>
        <dbReference type="Proteomes" id="UP000006620"/>
    </source>
</evidence>
<dbReference type="RefSeq" id="WP_013916038.1">
    <property type="nucleotide sequence ID" value="NC_015690.1"/>
</dbReference>
<protein>
    <submittedName>
        <fullName evidence="6">Putative DNA binding protein</fullName>
    </submittedName>
</protein>
<keyword evidence="4" id="KW-0804">Transcription</keyword>
<dbReference type="SUPFAM" id="SSF46955">
    <property type="entry name" value="Putative DNA-binding domain"/>
    <property type="match status" value="1"/>
</dbReference>